<dbReference type="GO" id="GO:0016491">
    <property type="term" value="F:oxidoreductase activity"/>
    <property type="evidence" value="ECO:0007669"/>
    <property type="project" value="InterPro"/>
</dbReference>
<reference evidence="4" key="1">
    <citation type="journal article" date="2020" name="mSystems">
        <title>Genome- and Community-Level Interaction Insights into Carbon Utilization and Element Cycling Functions of Hydrothermarchaeota in Hydrothermal Sediment.</title>
        <authorList>
            <person name="Zhou Z."/>
            <person name="Liu Y."/>
            <person name="Xu W."/>
            <person name="Pan J."/>
            <person name="Luo Z.H."/>
            <person name="Li M."/>
        </authorList>
    </citation>
    <scope>NUCLEOTIDE SEQUENCE [LARGE SCALE GENOMIC DNA]</scope>
    <source>
        <strain evidence="4">HyVt-92</strain>
    </source>
</reference>
<comment type="caution">
    <text evidence="4">The sequence shown here is derived from an EMBL/GenBank/DDBJ whole genome shotgun (WGS) entry which is preliminary data.</text>
</comment>
<organism evidence="4">
    <name type="scientific">Aerophobetes bacterium</name>
    <dbReference type="NCBI Taxonomy" id="2030807"/>
    <lineage>
        <taxon>Bacteria</taxon>
        <taxon>Candidatus Aerophobota</taxon>
    </lineage>
</organism>
<evidence type="ECO:0000313" key="4">
    <source>
        <dbReference type="EMBL" id="HHF98540.1"/>
    </source>
</evidence>
<accession>A0A7V5HZ13</accession>
<dbReference type="Gene3D" id="3.40.50.360">
    <property type="match status" value="1"/>
</dbReference>
<evidence type="ECO:0000259" key="3">
    <source>
        <dbReference type="Pfam" id="PF03358"/>
    </source>
</evidence>
<gene>
    <name evidence="4" type="ORF">ENL39_03515</name>
</gene>
<dbReference type="PANTHER" id="PTHR43278:SF4">
    <property type="entry name" value="NAD(P)H-DEPENDENT FMN-CONTAINING OXIDOREDUCTASE YWQN-RELATED"/>
    <property type="match status" value="1"/>
</dbReference>
<dbReference type="PANTHER" id="PTHR43278">
    <property type="entry name" value="NAD(P)H-DEPENDENT FMN-CONTAINING OXIDOREDUCTASE YWQN-RELATED"/>
    <property type="match status" value="1"/>
</dbReference>
<sequence length="200" mass="22300">MKVVGINGSPRKGGNTEILIKKAFDILEEKGISTELINLGELKIEPCDACKYCRKNIGKCHIEDDFEVVFDKILKADGIILGSPVYLGSVTAQMKALMDRAGYIARAMDKPFRRKVGGAIVVARRAGQNFTLMQLIQFFNIFGIIIAGSTHYWNIGFGREKKDVLKDGEAIETVKDFAENMAWILNIINKNKNTEEISAR</sequence>
<keyword evidence="1" id="KW-0285">Flavoprotein</keyword>
<evidence type="ECO:0000256" key="2">
    <source>
        <dbReference type="ARBA" id="ARBA00022643"/>
    </source>
</evidence>
<feature type="domain" description="NADPH-dependent FMN reductase-like" evidence="3">
    <location>
        <begin position="1"/>
        <end position="149"/>
    </location>
</feature>
<proteinExistence type="predicted"/>
<name>A0A7V5HZ13_UNCAE</name>
<keyword evidence="2" id="KW-0288">FMN</keyword>
<dbReference type="InterPro" id="IPR005025">
    <property type="entry name" value="FMN_Rdtase-like_dom"/>
</dbReference>
<dbReference type="SUPFAM" id="SSF52218">
    <property type="entry name" value="Flavoproteins"/>
    <property type="match status" value="1"/>
</dbReference>
<dbReference type="Proteomes" id="UP000886070">
    <property type="component" value="Unassembled WGS sequence"/>
</dbReference>
<dbReference type="InterPro" id="IPR029039">
    <property type="entry name" value="Flavoprotein-like_sf"/>
</dbReference>
<protein>
    <submittedName>
        <fullName evidence="4">Flavodoxin family protein</fullName>
    </submittedName>
</protein>
<dbReference type="AlphaFoldDB" id="A0A7V5HZ13"/>
<evidence type="ECO:0000256" key="1">
    <source>
        <dbReference type="ARBA" id="ARBA00022630"/>
    </source>
</evidence>
<dbReference type="InterPro" id="IPR051796">
    <property type="entry name" value="ISF_SsuE-like"/>
</dbReference>
<dbReference type="Pfam" id="PF03358">
    <property type="entry name" value="FMN_red"/>
    <property type="match status" value="1"/>
</dbReference>
<dbReference type="EMBL" id="DRTT01000100">
    <property type="protein sequence ID" value="HHF98540.1"/>
    <property type="molecule type" value="Genomic_DNA"/>
</dbReference>